<evidence type="ECO:0000256" key="1">
    <source>
        <dbReference type="ARBA" id="ARBA00007926"/>
    </source>
</evidence>
<keyword evidence="3" id="KW-0687">Ribonucleoprotein</keyword>
<dbReference type="GO" id="GO:1990904">
    <property type="term" value="C:ribonucleoprotein complex"/>
    <property type="evidence" value="ECO:0007669"/>
    <property type="project" value="UniProtKB-KW"/>
</dbReference>
<feature type="domain" description="Ribosomal eL28/Mak16" evidence="7">
    <location>
        <begin position="5"/>
        <end position="122"/>
    </location>
</feature>
<evidence type="ECO:0000313" key="10">
    <source>
        <dbReference type="RefSeq" id="XP_034232434.1"/>
    </source>
</evidence>
<dbReference type="RefSeq" id="XP_034232434.1">
    <property type="nucleotide sequence ID" value="XM_034376543.1"/>
</dbReference>
<gene>
    <name evidence="9 10" type="primary">LOC117640218</name>
</gene>
<name>A0A6P8XZ77_THRPL</name>
<comment type="similarity">
    <text evidence="1">Belongs to the eukaryotic ribosomal protein eL28 family.</text>
</comment>
<organism evidence="9">
    <name type="scientific">Thrips palmi</name>
    <name type="common">Melon thrips</name>
    <dbReference type="NCBI Taxonomy" id="161013"/>
    <lineage>
        <taxon>Eukaryota</taxon>
        <taxon>Metazoa</taxon>
        <taxon>Ecdysozoa</taxon>
        <taxon>Arthropoda</taxon>
        <taxon>Hexapoda</taxon>
        <taxon>Insecta</taxon>
        <taxon>Pterygota</taxon>
        <taxon>Neoptera</taxon>
        <taxon>Paraneoptera</taxon>
        <taxon>Thysanoptera</taxon>
        <taxon>Terebrantia</taxon>
        <taxon>Thripoidea</taxon>
        <taxon>Thripidae</taxon>
        <taxon>Thrips</taxon>
    </lineage>
</organism>
<dbReference type="PANTHER" id="PTHR10544">
    <property type="entry name" value="60S RIBOSOMAL PROTEIN L28"/>
    <property type="match status" value="1"/>
</dbReference>
<dbReference type="GO" id="GO:0006412">
    <property type="term" value="P:translation"/>
    <property type="evidence" value="ECO:0007669"/>
    <property type="project" value="InterPro"/>
</dbReference>
<feature type="compositionally biased region" description="Basic residues" evidence="6">
    <location>
        <begin position="122"/>
        <end position="138"/>
    </location>
</feature>
<dbReference type="InterPro" id="IPR029004">
    <property type="entry name" value="Ribosomal_eL28/Mak16"/>
</dbReference>
<protein>
    <recommendedName>
        <fullName evidence="4">Large ribosomal subunit protein eL28</fullName>
    </recommendedName>
    <alternativeName>
        <fullName evidence="5">60S ribosomal protein L28</fullName>
    </alternativeName>
</protein>
<dbReference type="GO" id="GO:0005840">
    <property type="term" value="C:ribosome"/>
    <property type="evidence" value="ECO:0007669"/>
    <property type="project" value="UniProtKB-KW"/>
</dbReference>
<dbReference type="RefSeq" id="XP_034232433.1">
    <property type="nucleotide sequence ID" value="XM_034376542.1"/>
</dbReference>
<dbReference type="GeneID" id="117640218"/>
<evidence type="ECO:0000259" key="7">
    <source>
        <dbReference type="Pfam" id="PF01778"/>
    </source>
</evidence>
<evidence type="ECO:0000256" key="6">
    <source>
        <dbReference type="SAM" id="MobiDB-lite"/>
    </source>
</evidence>
<evidence type="ECO:0000313" key="8">
    <source>
        <dbReference type="Proteomes" id="UP000515158"/>
    </source>
</evidence>
<dbReference type="Gene3D" id="3.30.390.110">
    <property type="match status" value="1"/>
</dbReference>
<evidence type="ECO:0000256" key="2">
    <source>
        <dbReference type="ARBA" id="ARBA00022980"/>
    </source>
</evidence>
<accession>A0A6P8XZ77</accession>
<proteinExistence type="inferred from homology"/>
<evidence type="ECO:0000256" key="4">
    <source>
        <dbReference type="ARBA" id="ARBA00035223"/>
    </source>
</evidence>
<dbReference type="GO" id="GO:0003735">
    <property type="term" value="F:structural constituent of ribosome"/>
    <property type="evidence" value="ECO:0007669"/>
    <property type="project" value="InterPro"/>
</dbReference>
<dbReference type="AlphaFoldDB" id="A0A6P8XZ77"/>
<dbReference type="Pfam" id="PF01778">
    <property type="entry name" value="Ribosomal_L28e"/>
    <property type="match status" value="1"/>
</dbReference>
<dbReference type="KEGG" id="tpal:117640218"/>
<dbReference type="Proteomes" id="UP000515158">
    <property type="component" value="Unplaced"/>
</dbReference>
<dbReference type="InterPro" id="IPR002672">
    <property type="entry name" value="Ribosomal_eL28"/>
</dbReference>
<reference evidence="9 10" key="1">
    <citation type="submission" date="2025-04" db="UniProtKB">
        <authorList>
            <consortium name="RefSeq"/>
        </authorList>
    </citation>
    <scope>IDENTIFICATION</scope>
    <source>
        <tissue evidence="9 10">Total insect</tissue>
    </source>
</reference>
<evidence type="ECO:0000256" key="3">
    <source>
        <dbReference type="ARBA" id="ARBA00023274"/>
    </source>
</evidence>
<keyword evidence="2 9" id="KW-0689">Ribosomal protein</keyword>
<feature type="region of interest" description="Disordered" evidence="6">
    <location>
        <begin position="116"/>
        <end position="138"/>
    </location>
</feature>
<evidence type="ECO:0000256" key="5">
    <source>
        <dbReference type="ARBA" id="ARBA00035330"/>
    </source>
</evidence>
<dbReference type="OrthoDB" id="338850at2759"/>
<dbReference type="FunFam" id="3.30.390.110:FF:000002">
    <property type="entry name" value="60S ribosomal protein L28"/>
    <property type="match status" value="1"/>
</dbReference>
<sequence>MTSHLSWMVIRNNSAFLLKKRGVKKPFSTEPLNLTGLNSYKYNGLVHKKVLGINATADNKGFVVSHKKANNERFPVKSHVKTTFKAGARRSLYKLKNFVGKNKYRPELVKPALRKASAILRSQKKPKGPRKARGKKQE</sequence>
<evidence type="ECO:0000313" key="9">
    <source>
        <dbReference type="RefSeq" id="XP_034232433.1"/>
    </source>
</evidence>
<keyword evidence="8" id="KW-1185">Reference proteome</keyword>
<dbReference type="CTD" id="6158"/>